<comment type="caution">
    <text evidence="1">The sequence shown here is derived from an EMBL/GenBank/DDBJ whole genome shotgun (WGS) entry which is preliminary data.</text>
</comment>
<dbReference type="EMBL" id="SDIK01000027">
    <property type="protein sequence ID" value="TXJ62506.1"/>
    <property type="molecule type" value="Genomic_DNA"/>
</dbReference>
<name>A0A5C8GNS6_9BACT</name>
<dbReference type="RefSeq" id="WP_147785528.1">
    <property type="nucleotide sequence ID" value="NZ_SDIK01000027.1"/>
</dbReference>
<dbReference type="Proteomes" id="UP000321612">
    <property type="component" value="Unassembled WGS sequence"/>
</dbReference>
<accession>A0A5C8GNS6</accession>
<sequence>MVVPSLFRGAKALFVRIRNEPAIVINRVVFHRIWTAIGKPFKAMAHGRHRTRLKTTSSRFSNKEEITARNTCSIIL</sequence>
<organism evidence="1 2">
    <name type="scientific">Prevotella brunnea</name>
    <dbReference type="NCBI Taxonomy" id="2508867"/>
    <lineage>
        <taxon>Bacteria</taxon>
        <taxon>Pseudomonadati</taxon>
        <taxon>Bacteroidota</taxon>
        <taxon>Bacteroidia</taxon>
        <taxon>Bacteroidales</taxon>
        <taxon>Prevotellaceae</taxon>
        <taxon>Prevotella</taxon>
    </lineage>
</organism>
<gene>
    <name evidence="1" type="ORF">ETF27_04265</name>
</gene>
<keyword evidence="2" id="KW-1185">Reference proteome</keyword>
<evidence type="ECO:0000313" key="2">
    <source>
        <dbReference type="Proteomes" id="UP000321612"/>
    </source>
</evidence>
<dbReference type="AlphaFoldDB" id="A0A5C8GNS6"/>
<evidence type="ECO:0000313" key="1">
    <source>
        <dbReference type="EMBL" id="TXJ62506.1"/>
    </source>
</evidence>
<protein>
    <submittedName>
        <fullName evidence="1">Uncharacterized protein</fullName>
    </submittedName>
</protein>
<proteinExistence type="predicted"/>
<reference evidence="2" key="1">
    <citation type="submission" date="2019-05" db="EMBL/GenBank/DDBJ databases">
        <title>Prevotella brunnea sp. nov., isolated from a wound of a patient.</title>
        <authorList>
            <person name="Buhl M."/>
        </authorList>
    </citation>
    <scope>NUCLEOTIDE SEQUENCE [LARGE SCALE GENOMIC DNA]</scope>
    <source>
        <strain evidence="2">A2672</strain>
    </source>
</reference>